<comment type="similarity">
    <text evidence="2">Belongs to the TOM1 family.</text>
</comment>
<dbReference type="CDD" id="cd03561">
    <property type="entry name" value="VHS"/>
    <property type="match status" value="1"/>
</dbReference>
<reference evidence="9 10" key="1">
    <citation type="journal article" date="2020" name="Nat. Food">
        <title>A phased Vanilla planifolia genome enables genetic improvement of flavour and production.</title>
        <authorList>
            <person name="Hasing T."/>
            <person name="Tang H."/>
            <person name="Brym M."/>
            <person name="Khazi F."/>
            <person name="Huang T."/>
            <person name="Chambers A.H."/>
        </authorList>
    </citation>
    <scope>NUCLEOTIDE SEQUENCE [LARGE SCALE GENOMIC DNA]</scope>
    <source>
        <tissue evidence="9">Leaf</tissue>
    </source>
</reference>
<evidence type="ECO:0000313" key="9">
    <source>
        <dbReference type="EMBL" id="KAG0491065.1"/>
    </source>
</evidence>
<dbReference type="InterPro" id="IPR004152">
    <property type="entry name" value="GAT_dom"/>
</dbReference>
<dbReference type="Gene3D" id="1.25.40.90">
    <property type="match status" value="1"/>
</dbReference>
<dbReference type="EMBL" id="JADCNM010000003">
    <property type="protein sequence ID" value="KAG0491065.1"/>
    <property type="molecule type" value="Genomic_DNA"/>
</dbReference>
<dbReference type="PROSITE" id="PS50179">
    <property type="entry name" value="VHS"/>
    <property type="match status" value="1"/>
</dbReference>
<evidence type="ECO:0000256" key="4">
    <source>
        <dbReference type="ARBA" id="ARBA00022927"/>
    </source>
</evidence>
<dbReference type="GO" id="GO:0016020">
    <property type="term" value="C:membrane"/>
    <property type="evidence" value="ECO:0007669"/>
    <property type="project" value="UniProtKB-SubCell"/>
</dbReference>
<evidence type="ECO:0000256" key="6">
    <source>
        <dbReference type="SAM" id="MobiDB-lite"/>
    </source>
</evidence>
<dbReference type="PANTHER" id="PTHR45898">
    <property type="entry name" value="TOM1-LIKE PROTEIN"/>
    <property type="match status" value="1"/>
</dbReference>
<dbReference type="SUPFAM" id="SSF89009">
    <property type="entry name" value="GAT-like domain"/>
    <property type="match status" value="1"/>
</dbReference>
<dbReference type="GO" id="GO:0043328">
    <property type="term" value="P:protein transport to vacuole involved in ubiquitin-dependent protein catabolic process via the multivesicular body sorting pathway"/>
    <property type="evidence" value="ECO:0007669"/>
    <property type="project" value="InterPro"/>
</dbReference>
<dbReference type="PANTHER" id="PTHR45898:SF4">
    <property type="entry name" value="TARGET OF MYB PROTEIN 1"/>
    <property type="match status" value="1"/>
</dbReference>
<name>A0A835VBP3_VANPL</name>
<keyword evidence="4" id="KW-0653">Protein transport</keyword>
<feature type="domain" description="GAT" evidence="8">
    <location>
        <begin position="210"/>
        <end position="271"/>
    </location>
</feature>
<dbReference type="InterPro" id="IPR038425">
    <property type="entry name" value="GAT_sf"/>
</dbReference>
<evidence type="ECO:0000256" key="5">
    <source>
        <dbReference type="ARBA" id="ARBA00023136"/>
    </source>
</evidence>
<evidence type="ECO:0000259" key="8">
    <source>
        <dbReference type="PROSITE" id="PS50909"/>
    </source>
</evidence>
<dbReference type="Pfam" id="PF00790">
    <property type="entry name" value="VHS"/>
    <property type="match status" value="1"/>
</dbReference>
<dbReference type="Proteomes" id="UP000639772">
    <property type="component" value="Chromosome 3"/>
</dbReference>
<dbReference type="AlphaFoldDB" id="A0A835VBP3"/>
<keyword evidence="3" id="KW-0813">Transport</keyword>
<gene>
    <name evidence="9" type="ORF">HPP92_007928</name>
</gene>
<dbReference type="Gene3D" id="1.20.58.160">
    <property type="match status" value="1"/>
</dbReference>
<dbReference type="GO" id="GO:0035091">
    <property type="term" value="F:phosphatidylinositol binding"/>
    <property type="evidence" value="ECO:0007669"/>
    <property type="project" value="InterPro"/>
</dbReference>
<dbReference type="InterPro" id="IPR044836">
    <property type="entry name" value="TOL_plant"/>
</dbReference>
<accession>A0A835VBP3</accession>
<protein>
    <recommendedName>
        <fullName evidence="11">VHS domain-containing protein</fullName>
    </recommendedName>
</protein>
<dbReference type="InterPro" id="IPR002014">
    <property type="entry name" value="VHS_dom"/>
</dbReference>
<dbReference type="InterPro" id="IPR008942">
    <property type="entry name" value="ENTH_VHS"/>
</dbReference>
<evidence type="ECO:0008006" key="11">
    <source>
        <dbReference type="Google" id="ProtNLM"/>
    </source>
</evidence>
<dbReference type="GO" id="GO:0043130">
    <property type="term" value="F:ubiquitin binding"/>
    <property type="evidence" value="ECO:0007669"/>
    <property type="project" value="InterPro"/>
</dbReference>
<evidence type="ECO:0000313" key="10">
    <source>
        <dbReference type="Proteomes" id="UP000639772"/>
    </source>
</evidence>
<feature type="region of interest" description="Disordered" evidence="6">
    <location>
        <begin position="179"/>
        <end position="201"/>
    </location>
</feature>
<evidence type="ECO:0000259" key="7">
    <source>
        <dbReference type="PROSITE" id="PS50179"/>
    </source>
</evidence>
<comment type="caution">
    <text evidence="9">The sequence shown here is derived from an EMBL/GenBank/DDBJ whole genome shotgun (WGS) entry which is preliminary data.</text>
</comment>
<keyword evidence="5" id="KW-0472">Membrane</keyword>
<comment type="subcellular location">
    <subcellularLocation>
        <location evidence="1">Membrane</location>
        <topology evidence="1">Peripheral membrane protein</topology>
    </subcellularLocation>
</comment>
<dbReference type="SUPFAM" id="SSF48464">
    <property type="entry name" value="ENTH/VHS domain"/>
    <property type="match status" value="1"/>
</dbReference>
<organism evidence="9 10">
    <name type="scientific">Vanilla planifolia</name>
    <name type="common">Vanilla</name>
    <dbReference type="NCBI Taxonomy" id="51239"/>
    <lineage>
        <taxon>Eukaryota</taxon>
        <taxon>Viridiplantae</taxon>
        <taxon>Streptophyta</taxon>
        <taxon>Embryophyta</taxon>
        <taxon>Tracheophyta</taxon>
        <taxon>Spermatophyta</taxon>
        <taxon>Magnoliopsida</taxon>
        <taxon>Liliopsida</taxon>
        <taxon>Asparagales</taxon>
        <taxon>Orchidaceae</taxon>
        <taxon>Vanilloideae</taxon>
        <taxon>Vanilleae</taxon>
        <taxon>Vanilla</taxon>
    </lineage>
</organism>
<proteinExistence type="inferred from homology"/>
<evidence type="ECO:0000256" key="1">
    <source>
        <dbReference type="ARBA" id="ARBA00004170"/>
    </source>
</evidence>
<sequence length="271" mass="30916">MLAFSIKHLLPCTARAPDARRMPLRAHGFLSYQSGADDVELTWSTPYIGRAPNEHKWPKGIIYLTQARDFVKGLRKRIRSKNAKVQLLALTLLETVVKNCGDMVHIHVAEKDLPHEMVKIVKKKPDFHVKEKILVLIDTWQEVFGGPQARYPQFFIAYQDLLRAGIVFPKRAEKSTPVLGSTRAKTLKSHPHPMKNYDKQEKHESSNVVEFSFLSLSEIQNARSVMDVLVEMLNALEPGNKEGVKQEVIVDLVEQCRLHRQRVVHLVNSTS</sequence>
<dbReference type="SMART" id="SM00288">
    <property type="entry name" value="VHS"/>
    <property type="match status" value="1"/>
</dbReference>
<evidence type="ECO:0000256" key="3">
    <source>
        <dbReference type="ARBA" id="ARBA00022448"/>
    </source>
</evidence>
<feature type="domain" description="VHS" evidence="7">
    <location>
        <begin position="65"/>
        <end position="169"/>
    </location>
</feature>
<dbReference type="OrthoDB" id="2018246at2759"/>
<dbReference type="PROSITE" id="PS50909">
    <property type="entry name" value="GAT"/>
    <property type="match status" value="1"/>
</dbReference>
<evidence type="ECO:0000256" key="2">
    <source>
        <dbReference type="ARBA" id="ARBA00007708"/>
    </source>
</evidence>
<dbReference type="GO" id="GO:0005737">
    <property type="term" value="C:cytoplasm"/>
    <property type="evidence" value="ECO:0007669"/>
    <property type="project" value="UniProtKB-ARBA"/>
</dbReference>